<dbReference type="AlphaFoldDB" id="A0ABD0KB54"/>
<proteinExistence type="predicted"/>
<comment type="caution">
    <text evidence="1">The sequence shown here is derived from an EMBL/GenBank/DDBJ whole genome shotgun (WGS) entry which is preliminary data.</text>
</comment>
<reference evidence="1 2" key="1">
    <citation type="journal article" date="2023" name="Sci. Data">
        <title>Genome assembly of the Korean intertidal mud-creeper Batillaria attramentaria.</title>
        <authorList>
            <person name="Patra A.K."/>
            <person name="Ho P.T."/>
            <person name="Jun S."/>
            <person name="Lee S.J."/>
            <person name="Kim Y."/>
            <person name="Won Y.J."/>
        </authorList>
    </citation>
    <scope>NUCLEOTIDE SEQUENCE [LARGE SCALE GENOMIC DNA]</scope>
    <source>
        <strain evidence="1">Wonlab-2016</strain>
    </source>
</reference>
<accession>A0ABD0KB54</accession>
<organism evidence="1 2">
    <name type="scientific">Batillaria attramentaria</name>
    <dbReference type="NCBI Taxonomy" id="370345"/>
    <lineage>
        <taxon>Eukaryota</taxon>
        <taxon>Metazoa</taxon>
        <taxon>Spiralia</taxon>
        <taxon>Lophotrochozoa</taxon>
        <taxon>Mollusca</taxon>
        <taxon>Gastropoda</taxon>
        <taxon>Caenogastropoda</taxon>
        <taxon>Sorbeoconcha</taxon>
        <taxon>Cerithioidea</taxon>
        <taxon>Batillariidae</taxon>
        <taxon>Batillaria</taxon>
    </lineage>
</organism>
<evidence type="ECO:0000313" key="1">
    <source>
        <dbReference type="EMBL" id="KAK7484297.1"/>
    </source>
</evidence>
<sequence length="129" mass="14075">MSFEWHSTSRTTAPYINRAVRRSHLVFAVCVHTRQDTAAGLSINRKPCLGHPGGKLACFADGTQLCLGRPYCYGDYPVPWGKSLIAESSNRRRRLPGTMAGKVIVGPSVSSVVCHFGAIVSRWSLVMLA</sequence>
<protein>
    <submittedName>
        <fullName evidence="1">Uncharacterized protein</fullName>
    </submittedName>
</protein>
<dbReference type="Proteomes" id="UP001519460">
    <property type="component" value="Unassembled WGS sequence"/>
</dbReference>
<name>A0ABD0KB54_9CAEN</name>
<dbReference type="EMBL" id="JACVVK020000212">
    <property type="protein sequence ID" value="KAK7484297.1"/>
    <property type="molecule type" value="Genomic_DNA"/>
</dbReference>
<keyword evidence="2" id="KW-1185">Reference proteome</keyword>
<gene>
    <name evidence="1" type="ORF">BaRGS_00024422</name>
</gene>
<evidence type="ECO:0000313" key="2">
    <source>
        <dbReference type="Proteomes" id="UP001519460"/>
    </source>
</evidence>